<proteinExistence type="predicted"/>
<accession>A0A074ZAS9</accession>
<dbReference type="CTD" id="20323481"/>
<dbReference type="EMBL" id="KL596887">
    <property type="protein sequence ID" value="KER22647.1"/>
    <property type="molecule type" value="Genomic_DNA"/>
</dbReference>
<dbReference type="RefSeq" id="XP_009173601.1">
    <property type="nucleotide sequence ID" value="XM_009175337.1"/>
</dbReference>
<evidence type="ECO:0000313" key="2">
    <source>
        <dbReference type="Proteomes" id="UP000054324"/>
    </source>
</evidence>
<dbReference type="Proteomes" id="UP000054324">
    <property type="component" value="Unassembled WGS sequence"/>
</dbReference>
<evidence type="ECO:0000313" key="1">
    <source>
        <dbReference type="EMBL" id="KER22647.1"/>
    </source>
</evidence>
<dbReference type="GeneID" id="20323481"/>
<gene>
    <name evidence="1" type="ORF">T265_09308</name>
</gene>
<dbReference type="AlphaFoldDB" id="A0A074ZAS9"/>
<dbReference type="KEGG" id="ovi:T265_09308"/>
<name>A0A074ZAS9_OPIVI</name>
<organism evidence="1 2">
    <name type="scientific">Opisthorchis viverrini</name>
    <name type="common">Southeast Asian liver fluke</name>
    <dbReference type="NCBI Taxonomy" id="6198"/>
    <lineage>
        <taxon>Eukaryota</taxon>
        <taxon>Metazoa</taxon>
        <taxon>Spiralia</taxon>
        <taxon>Lophotrochozoa</taxon>
        <taxon>Platyhelminthes</taxon>
        <taxon>Trematoda</taxon>
        <taxon>Digenea</taxon>
        <taxon>Opisthorchiida</taxon>
        <taxon>Opisthorchiata</taxon>
        <taxon>Opisthorchiidae</taxon>
        <taxon>Opisthorchis</taxon>
    </lineage>
</organism>
<protein>
    <submittedName>
        <fullName evidence="1">Uncharacterized protein</fullName>
    </submittedName>
</protein>
<sequence length="250" mass="27964">MTVAINCLSKEIVRTSVSLLSDSLANHTIKYSLLQCKRKHSLVIGLFADLGTWIVNVSSTTEVRSKLLTSLLKTLRQPTTGFALLLVHRVGAIPEFLSTKLHCFREIHSFAKIDLVSREDSIESPVYDVLQLNVLHTGRLMIQVWQLPYKRFLSKRLDITSPMVIDIISAFLGSARVRSAGLVVVPTGVPTVALPNNALMMSPQLVMKRLQSNFPAQRTSQRPRPSSFYRNQRRSSCQLVFTTNQGSDVT</sequence>
<keyword evidence="2" id="KW-1185">Reference proteome</keyword>
<reference evidence="1 2" key="1">
    <citation type="submission" date="2013-11" db="EMBL/GenBank/DDBJ databases">
        <title>Opisthorchis viverrini - life in the bile duct.</title>
        <authorList>
            <person name="Young N.D."/>
            <person name="Nagarajan N."/>
            <person name="Lin S.J."/>
            <person name="Korhonen P.K."/>
            <person name="Jex A.R."/>
            <person name="Hall R.S."/>
            <person name="Safavi-Hemami H."/>
            <person name="Kaewkong W."/>
            <person name="Bertrand D."/>
            <person name="Gao S."/>
            <person name="Seet Q."/>
            <person name="Wongkham S."/>
            <person name="Teh B.T."/>
            <person name="Wongkham C."/>
            <person name="Intapan P.M."/>
            <person name="Maleewong W."/>
            <person name="Yang X."/>
            <person name="Hu M."/>
            <person name="Wang Z."/>
            <person name="Hofmann A."/>
            <person name="Sternberg P.W."/>
            <person name="Tan P."/>
            <person name="Wang J."/>
            <person name="Gasser R.B."/>
        </authorList>
    </citation>
    <scope>NUCLEOTIDE SEQUENCE [LARGE SCALE GENOMIC DNA]</scope>
</reference>